<evidence type="ECO:0000313" key="1">
    <source>
        <dbReference type="EMBL" id="KAK3713387.1"/>
    </source>
</evidence>
<evidence type="ECO:0000313" key="2">
    <source>
        <dbReference type="Proteomes" id="UP001281147"/>
    </source>
</evidence>
<keyword evidence="2" id="KW-1185">Reference proteome</keyword>
<reference evidence="1" key="1">
    <citation type="submission" date="2023-07" db="EMBL/GenBank/DDBJ databases">
        <title>Black Yeasts Isolated from many extreme environments.</title>
        <authorList>
            <person name="Coleine C."/>
            <person name="Stajich J.E."/>
            <person name="Selbmann L."/>
        </authorList>
    </citation>
    <scope>NUCLEOTIDE SEQUENCE</scope>
    <source>
        <strain evidence="1">CCFEE 5714</strain>
    </source>
</reference>
<dbReference type="EMBL" id="JAUTXU010000063">
    <property type="protein sequence ID" value="KAK3713387.1"/>
    <property type="molecule type" value="Genomic_DNA"/>
</dbReference>
<organism evidence="1 2">
    <name type="scientific">Vermiconidia calcicola</name>
    <dbReference type="NCBI Taxonomy" id="1690605"/>
    <lineage>
        <taxon>Eukaryota</taxon>
        <taxon>Fungi</taxon>
        <taxon>Dikarya</taxon>
        <taxon>Ascomycota</taxon>
        <taxon>Pezizomycotina</taxon>
        <taxon>Dothideomycetes</taxon>
        <taxon>Dothideomycetidae</taxon>
        <taxon>Mycosphaerellales</taxon>
        <taxon>Extremaceae</taxon>
        <taxon>Vermiconidia</taxon>
    </lineage>
</organism>
<accession>A0ACC3NAE3</accession>
<gene>
    <name evidence="1" type="ORF">LTR37_008579</name>
</gene>
<dbReference type="Proteomes" id="UP001281147">
    <property type="component" value="Unassembled WGS sequence"/>
</dbReference>
<protein>
    <submittedName>
        <fullName evidence="1">Uncharacterized protein</fullName>
    </submittedName>
</protein>
<name>A0ACC3NAE3_9PEZI</name>
<proteinExistence type="predicted"/>
<comment type="caution">
    <text evidence="1">The sequence shown here is derived from an EMBL/GenBank/DDBJ whole genome shotgun (WGS) entry which is preliminary data.</text>
</comment>
<sequence length="620" mass="67397">MALRRWLASSIALAASFAAGQFPSPPEGITTKEVQSQPGVSIAYKETCICETKAKAWAGYVHMPASYLEDIEGSDPYNVSMFFWYFEARKNPHKAPTAIYLAGGPGQSSLFGATSDGGPCYIGPDSNSTHENEWSWNDKVNMLYIDQPVGTGYSYDALVNSTSDLLFTGVPESSTGIIPLEDYGVDIPAENTTFLYGTFPSQNLNHTANTTAVAAVTLWHFAQAWFGDFPEWKTGDDRISIWGNSYGGHWVPASGAYIQKQNEKIQNGDISGVTINLDAIGITNGDIDMLYEVGMYPEMAYNNTYGVEVVPKKVCEAALKLYLKPKTGCHDLMLKCREAAAKYDPEDFANNAEVNKMCNAAQATCVQIIGAVQGTTRSPFDMAHLLPDGHPPQYTIGFFNQEWVQKELGSPVNFTANSIVVGAAILSSSGDIFKRAGMKDVEYLLDRGVKVALIYGDRDLRCPWLGAEKLSLAAEWSGAEDFRGAGYALIHTNDTYDGGVVRQHGALSFSRVFDAGHDVSWYQPETTYRIFNRAIFNQDVATGNVTASDSYSTEGPASSYGWKKQLAPSPPVNCNLWDVGPTCTMDQFYALGNGTAEIQEYRIVKPAGGGGPIMLSGGGF</sequence>